<dbReference type="EMBL" id="HBUE01191948">
    <property type="protein sequence ID" value="CAG6525636.1"/>
    <property type="molecule type" value="Transcribed_RNA"/>
</dbReference>
<accession>A0A8D8NUI5</accession>
<sequence length="138" mass="15213">MSDNKRERCGPQQQSHHRPTVSSTNLPLFFPLFASPSSPGGVPPVRGSQLLVRCVRHPRRSPSISRVHLPNRRLARATDYSSSAPHSGRKLHDTANLKRDLCAAKVSNYFLHGIWCSTISLRGNGAGRGQKKKPGSRL</sequence>
<organism evidence="2">
    <name type="scientific">Culex pipiens</name>
    <name type="common">House mosquito</name>
    <dbReference type="NCBI Taxonomy" id="7175"/>
    <lineage>
        <taxon>Eukaryota</taxon>
        <taxon>Metazoa</taxon>
        <taxon>Ecdysozoa</taxon>
        <taxon>Arthropoda</taxon>
        <taxon>Hexapoda</taxon>
        <taxon>Insecta</taxon>
        <taxon>Pterygota</taxon>
        <taxon>Neoptera</taxon>
        <taxon>Endopterygota</taxon>
        <taxon>Diptera</taxon>
        <taxon>Nematocera</taxon>
        <taxon>Culicoidea</taxon>
        <taxon>Culicidae</taxon>
        <taxon>Culicinae</taxon>
        <taxon>Culicini</taxon>
        <taxon>Culex</taxon>
        <taxon>Culex</taxon>
    </lineage>
</organism>
<protein>
    <submittedName>
        <fullName evidence="2">(northern house mosquito) hypothetical protein</fullName>
    </submittedName>
</protein>
<dbReference type="AlphaFoldDB" id="A0A8D8NUI5"/>
<evidence type="ECO:0000256" key="1">
    <source>
        <dbReference type="SAM" id="MobiDB-lite"/>
    </source>
</evidence>
<feature type="region of interest" description="Disordered" evidence="1">
    <location>
        <begin position="1"/>
        <end position="23"/>
    </location>
</feature>
<evidence type="ECO:0000313" key="2">
    <source>
        <dbReference type="EMBL" id="CAG6577343.1"/>
    </source>
</evidence>
<name>A0A8D8NUI5_CULPI</name>
<dbReference type="EMBL" id="HBUE01297863">
    <property type="protein sequence ID" value="CAG6577343.1"/>
    <property type="molecule type" value="Transcribed_RNA"/>
</dbReference>
<proteinExistence type="predicted"/>
<reference evidence="2" key="1">
    <citation type="submission" date="2021-05" db="EMBL/GenBank/DDBJ databases">
        <authorList>
            <person name="Alioto T."/>
            <person name="Alioto T."/>
            <person name="Gomez Garrido J."/>
        </authorList>
    </citation>
    <scope>NUCLEOTIDE SEQUENCE</scope>
</reference>